<dbReference type="SUPFAM" id="SSF51011">
    <property type="entry name" value="Glycosyl hydrolase domain"/>
    <property type="match status" value="1"/>
</dbReference>
<dbReference type="SMART" id="SM00642">
    <property type="entry name" value="Aamy"/>
    <property type="match status" value="1"/>
</dbReference>
<evidence type="ECO:0000313" key="7">
    <source>
        <dbReference type="Proteomes" id="UP001138500"/>
    </source>
</evidence>
<dbReference type="CDD" id="cd11333">
    <property type="entry name" value="AmyAc_SI_OligoGlu_DGase"/>
    <property type="match status" value="1"/>
</dbReference>
<dbReference type="AlphaFoldDB" id="A0A9W7W547"/>
<reference evidence="6 7" key="1">
    <citation type="journal article" date="2018" name="IMA Fungus">
        <title>IMA Genome-F 10: Nine draft genome sequences of Claviceps purpurea s.lat., including C. arundinis, C. humidiphila, and C. cf. spartinae, pseudomolecules for the pitch canker pathogen Fusarium circinatum, draft genome of Davidsoniella eucalypti, Grosmannia galeiformis, Quambalaria eucalypti, and Teratosphaeria destructans.</title>
        <authorList>
            <person name="Wingfield B.D."/>
            <person name="Liu M."/>
            <person name="Nguyen H.D."/>
            <person name="Lane F.A."/>
            <person name="Morgan S.W."/>
            <person name="De Vos L."/>
            <person name="Wilken P.M."/>
            <person name="Duong T.A."/>
            <person name="Aylward J."/>
            <person name="Coetzee M.P."/>
            <person name="Dadej K."/>
            <person name="De Beer Z.W."/>
            <person name="Findlay W."/>
            <person name="Havenga M."/>
            <person name="Kolarik M."/>
            <person name="Menzies J.G."/>
            <person name="Naidoo K."/>
            <person name="Pochopski O."/>
            <person name="Shoukouhi P."/>
            <person name="Santana Q.C."/>
            <person name="Seifert K.A."/>
            <person name="Soal N."/>
            <person name="Steenkamp E.T."/>
            <person name="Tatham C.T."/>
            <person name="van der Nest M.A."/>
            <person name="Wingfield M.J."/>
        </authorList>
    </citation>
    <scope>NUCLEOTIDE SEQUENCE [LARGE SCALE GENOMIC DNA]</scope>
    <source>
        <strain evidence="6">CMW44962</strain>
    </source>
</reference>
<protein>
    <submittedName>
        <fullName evidence="6">Glycoside hydrolase family 13 protein</fullName>
    </submittedName>
</protein>
<name>A0A9W7W547_9PEZI</name>
<dbReference type="Proteomes" id="UP001138500">
    <property type="component" value="Unassembled WGS sequence"/>
</dbReference>
<dbReference type="GO" id="GO:0000025">
    <property type="term" value="P:maltose catabolic process"/>
    <property type="evidence" value="ECO:0007669"/>
    <property type="project" value="TreeGrafter"/>
</dbReference>
<dbReference type="FunFam" id="3.90.400.10:FF:000002">
    <property type="entry name" value="Sucrose isomerase"/>
    <property type="match status" value="1"/>
</dbReference>
<dbReference type="PANTHER" id="PTHR10357:SF179">
    <property type="entry name" value="NEUTRAL AND BASIC AMINO ACID TRANSPORT PROTEIN RBAT"/>
    <property type="match status" value="1"/>
</dbReference>
<gene>
    <name evidence="6" type="ORF">Tdes44962_MAKER08336</name>
</gene>
<dbReference type="FunFam" id="3.20.20.80:FF:000064">
    <property type="entry name" value="Oligo-1,6-glucosidase"/>
    <property type="match status" value="1"/>
</dbReference>
<evidence type="ECO:0000256" key="4">
    <source>
        <dbReference type="ARBA" id="ARBA00026248"/>
    </source>
</evidence>
<evidence type="ECO:0000256" key="1">
    <source>
        <dbReference type="ARBA" id="ARBA00008061"/>
    </source>
</evidence>
<dbReference type="GO" id="GO:0005987">
    <property type="term" value="P:sucrose catabolic process"/>
    <property type="evidence" value="ECO:0007669"/>
    <property type="project" value="TreeGrafter"/>
</dbReference>
<comment type="similarity">
    <text evidence="1">Belongs to the glycosyl hydrolase 13 family.</text>
</comment>
<dbReference type="GO" id="GO:0033934">
    <property type="term" value="F:glucan 1,4-alpha-maltotriohydrolase activity"/>
    <property type="evidence" value="ECO:0007669"/>
    <property type="project" value="TreeGrafter"/>
</dbReference>
<organism evidence="6 7">
    <name type="scientific">Teratosphaeria destructans</name>
    <dbReference type="NCBI Taxonomy" id="418781"/>
    <lineage>
        <taxon>Eukaryota</taxon>
        <taxon>Fungi</taxon>
        <taxon>Dikarya</taxon>
        <taxon>Ascomycota</taxon>
        <taxon>Pezizomycotina</taxon>
        <taxon>Dothideomycetes</taxon>
        <taxon>Dothideomycetidae</taxon>
        <taxon>Mycosphaerellales</taxon>
        <taxon>Teratosphaeriaceae</taxon>
        <taxon>Teratosphaeria</taxon>
    </lineage>
</organism>
<dbReference type="InterPro" id="IPR045857">
    <property type="entry name" value="O16G_dom_2"/>
</dbReference>
<dbReference type="GO" id="GO:0004575">
    <property type="term" value="F:sucrose alpha-glucosidase activity"/>
    <property type="evidence" value="ECO:0007669"/>
    <property type="project" value="TreeGrafter"/>
</dbReference>
<evidence type="ECO:0000256" key="3">
    <source>
        <dbReference type="ARBA" id="ARBA00023295"/>
    </source>
</evidence>
<dbReference type="InterPro" id="IPR017853">
    <property type="entry name" value="GH"/>
</dbReference>
<dbReference type="PANTHER" id="PTHR10357">
    <property type="entry name" value="ALPHA-AMYLASE FAMILY MEMBER"/>
    <property type="match status" value="1"/>
</dbReference>
<keyword evidence="7" id="KW-1185">Reference proteome</keyword>
<dbReference type="SUPFAM" id="SSF51445">
    <property type="entry name" value="(Trans)glycosidases"/>
    <property type="match status" value="1"/>
</dbReference>
<dbReference type="OrthoDB" id="1740265at2759"/>
<dbReference type="Gene3D" id="3.20.20.80">
    <property type="entry name" value="Glycosidases"/>
    <property type="match status" value="1"/>
</dbReference>
<keyword evidence="4" id="KW-0462">Maltose metabolism</keyword>
<keyword evidence="3" id="KW-0326">Glycosidase</keyword>
<dbReference type="InterPro" id="IPR013780">
    <property type="entry name" value="Glyco_hydro_b"/>
</dbReference>
<reference evidence="6 7" key="2">
    <citation type="journal article" date="2021" name="Curr. Genet.">
        <title>Genetic response to nitrogen starvation in the aggressive Eucalyptus foliar pathogen Teratosphaeria destructans.</title>
        <authorList>
            <person name="Havenga M."/>
            <person name="Wingfield B.D."/>
            <person name="Wingfield M.J."/>
            <person name="Dreyer L.L."/>
            <person name="Roets F."/>
            <person name="Aylward J."/>
        </authorList>
    </citation>
    <scope>NUCLEOTIDE SEQUENCE [LARGE SCALE GENOMIC DNA]</scope>
    <source>
        <strain evidence="6">CMW44962</strain>
    </source>
</reference>
<accession>A0A9W7W547</accession>
<dbReference type="GO" id="GO:0004556">
    <property type="term" value="F:alpha-amylase activity"/>
    <property type="evidence" value="ECO:0007669"/>
    <property type="project" value="TreeGrafter"/>
</dbReference>
<keyword evidence="2 6" id="KW-0378">Hydrolase</keyword>
<dbReference type="GO" id="GO:0004574">
    <property type="term" value="F:oligo-1,6-glucosidase activity"/>
    <property type="evidence" value="ECO:0007669"/>
    <property type="project" value="TreeGrafter"/>
</dbReference>
<evidence type="ECO:0000313" key="6">
    <source>
        <dbReference type="EMBL" id="KAH9837524.1"/>
    </source>
</evidence>
<comment type="caution">
    <text evidence="6">The sequence shown here is derived from an EMBL/GenBank/DDBJ whole genome shotgun (WGS) entry which is preliminary data.</text>
</comment>
<feature type="domain" description="Glycosyl hydrolase family 13 catalytic" evidence="5">
    <location>
        <begin position="27"/>
        <end position="439"/>
    </location>
</feature>
<dbReference type="Gene3D" id="3.90.400.10">
    <property type="entry name" value="Oligo-1,6-glucosidase, Domain 2"/>
    <property type="match status" value="1"/>
</dbReference>
<sequence>MQTTNNDTEPQNLLAPRKWWHTASIYQIYPASFKDSNGDGWGDLRGIISKADYIADLGVDAVWLSPCYTSPYVDNGYDISDYCDIDPRFGTLGDIDVLIAALGTRGVKLIMDLVVNHTSDQHAWFLESRAGVESKKRDWYIWRPGRQVTLSDGTRVQQPPNNWRGQFGGSAWTYDEGTGEWYFHCFAPNQPDLNWENPELRRTIYEMMRFWLEKGIAGFRMDVINMISKPTDFPDADVVDAGSLYQPAEHLYYNGPRVHDYLQEMRREVMDRYPDTMTVGETPCTDTAEAVRQYVEPERAELDMVFQYDVFSVDFGPTGKFSKAMWSMQDVRDRIVRWQHALSYASGAWPTFFLETHDSARSVSRFGDGKDENRWKVAKMLALLGTTLGGTLFVYQGQELGMVNLGLDVPVQSYSDIETKAFLKQHLDSRQAGSPNRLRTVDEGVAEQIRLKARDHTRTPFPWDNSHPFAGFTDGPTPWERPNSDFEVCNVSQQEGDVESVLYFWRQMLRFRKQHKETLCFGDFYPVDTGSSPVFAYFRKPVEGPGNEGILVVINLGDGEDVEFELPHGLEEEVWRYVVLRGTHAGRRGARAGKLLLRSYEGLVLGYQLVCA</sequence>
<dbReference type="EMBL" id="RIBY02000768">
    <property type="protein sequence ID" value="KAH9837524.1"/>
    <property type="molecule type" value="Genomic_DNA"/>
</dbReference>
<dbReference type="Pfam" id="PF00128">
    <property type="entry name" value="Alpha-amylase"/>
    <property type="match status" value="1"/>
</dbReference>
<proteinExistence type="inferred from homology"/>
<dbReference type="Gene3D" id="2.60.40.1180">
    <property type="entry name" value="Golgi alpha-mannosidase II"/>
    <property type="match status" value="1"/>
</dbReference>
<evidence type="ECO:0000256" key="2">
    <source>
        <dbReference type="ARBA" id="ARBA00022801"/>
    </source>
</evidence>
<dbReference type="InterPro" id="IPR006047">
    <property type="entry name" value="GH13_cat_dom"/>
</dbReference>
<evidence type="ECO:0000259" key="5">
    <source>
        <dbReference type="SMART" id="SM00642"/>
    </source>
</evidence>